<feature type="compositionally biased region" description="Acidic residues" evidence="1">
    <location>
        <begin position="60"/>
        <end position="69"/>
    </location>
</feature>
<dbReference type="CTD" id="20206785"/>
<name>T1FD86_HELRO</name>
<dbReference type="OMA" id="MMLMITT"/>
<organism evidence="3 4">
    <name type="scientific">Helobdella robusta</name>
    <name type="common">Californian leech</name>
    <dbReference type="NCBI Taxonomy" id="6412"/>
    <lineage>
        <taxon>Eukaryota</taxon>
        <taxon>Metazoa</taxon>
        <taxon>Spiralia</taxon>
        <taxon>Lophotrochozoa</taxon>
        <taxon>Annelida</taxon>
        <taxon>Clitellata</taxon>
        <taxon>Hirudinea</taxon>
        <taxon>Rhynchobdellida</taxon>
        <taxon>Glossiphoniidae</taxon>
        <taxon>Helobdella</taxon>
    </lineage>
</organism>
<evidence type="ECO:0000313" key="4">
    <source>
        <dbReference type="Proteomes" id="UP000015101"/>
    </source>
</evidence>
<dbReference type="GeneID" id="20206785"/>
<evidence type="ECO:0000313" key="2">
    <source>
        <dbReference type="EMBL" id="ESN97036.1"/>
    </source>
</evidence>
<dbReference type="InParanoid" id="T1FD86"/>
<proteinExistence type="predicted"/>
<dbReference type="KEGG" id="hro:HELRODRAFT_178480"/>
<sequence length="161" mass="18674">MALRRFLEEAKVLHFDADLKNLKKIPASNGSDDDDEANHPATKVNFANLDENNDSVYGYNDDEGDEYGEDDGRFDEKNISAYVLETKKRIVKKKIMMRMDEDEDGGDDDNDDDNDNDGKDDDVIKKKMTVEMKKMMKMTKMKRKMMVKMMLMITTLNVHMK</sequence>
<dbReference type="HOGENOM" id="CLU_1645569_0_0_1"/>
<dbReference type="RefSeq" id="XP_009024823.1">
    <property type="nucleotide sequence ID" value="XM_009026575.1"/>
</dbReference>
<feature type="compositionally biased region" description="Acidic residues" evidence="1">
    <location>
        <begin position="100"/>
        <end position="120"/>
    </location>
</feature>
<reference evidence="4" key="1">
    <citation type="submission" date="2012-12" db="EMBL/GenBank/DDBJ databases">
        <authorList>
            <person name="Hellsten U."/>
            <person name="Grimwood J."/>
            <person name="Chapman J.A."/>
            <person name="Shapiro H."/>
            <person name="Aerts A."/>
            <person name="Otillar R.P."/>
            <person name="Terry A.Y."/>
            <person name="Boore J.L."/>
            <person name="Simakov O."/>
            <person name="Marletaz F."/>
            <person name="Cho S.-J."/>
            <person name="Edsinger-Gonzales E."/>
            <person name="Havlak P."/>
            <person name="Kuo D.-H."/>
            <person name="Larsson T."/>
            <person name="Lv J."/>
            <person name="Arendt D."/>
            <person name="Savage R."/>
            <person name="Osoegawa K."/>
            <person name="de Jong P."/>
            <person name="Lindberg D.R."/>
            <person name="Seaver E.C."/>
            <person name="Weisblat D.A."/>
            <person name="Putnam N.H."/>
            <person name="Grigoriev I.V."/>
            <person name="Rokhsar D.S."/>
        </authorList>
    </citation>
    <scope>NUCLEOTIDE SEQUENCE</scope>
</reference>
<protein>
    <submittedName>
        <fullName evidence="2 3">Uncharacterized protein</fullName>
    </submittedName>
</protein>
<dbReference type="EnsemblMetazoa" id="HelroT178480">
    <property type="protein sequence ID" value="HelroP178480"/>
    <property type="gene ID" value="HelroG178480"/>
</dbReference>
<gene>
    <name evidence="3" type="primary">20206785</name>
    <name evidence="2" type="ORF">HELRODRAFT_178480</name>
</gene>
<accession>T1FD86</accession>
<feature type="region of interest" description="Disordered" evidence="1">
    <location>
        <begin position="98"/>
        <end position="124"/>
    </location>
</feature>
<evidence type="ECO:0000313" key="3">
    <source>
        <dbReference type="EnsemblMetazoa" id="HelroP178480"/>
    </source>
</evidence>
<dbReference type="AlphaFoldDB" id="T1FD86"/>
<dbReference type="Proteomes" id="UP000015101">
    <property type="component" value="Unassembled WGS sequence"/>
</dbReference>
<reference evidence="3" key="3">
    <citation type="submission" date="2015-06" db="UniProtKB">
        <authorList>
            <consortium name="EnsemblMetazoa"/>
        </authorList>
    </citation>
    <scope>IDENTIFICATION</scope>
</reference>
<keyword evidence="4" id="KW-1185">Reference proteome</keyword>
<dbReference type="EMBL" id="AMQM01006456">
    <property type="status" value="NOT_ANNOTATED_CDS"/>
    <property type="molecule type" value="Genomic_DNA"/>
</dbReference>
<dbReference type="EMBL" id="KB097456">
    <property type="protein sequence ID" value="ESN97036.1"/>
    <property type="molecule type" value="Genomic_DNA"/>
</dbReference>
<feature type="region of interest" description="Disordered" evidence="1">
    <location>
        <begin position="24"/>
        <end position="72"/>
    </location>
</feature>
<reference evidence="2 4" key="2">
    <citation type="journal article" date="2013" name="Nature">
        <title>Insights into bilaterian evolution from three spiralian genomes.</title>
        <authorList>
            <person name="Simakov O."/>
            <person name="Marletaz F."/>
            <person name="Cho S.J."/>
            <person name="Edsinger-Gonzales E."/>
            <person name="Havlak P."/>
            <person name="Hellsten U."/>
            <person name="Kuo D.H."/>
            <person name="Larsson T."/>
            <person name="Lv J."/>
            <person name="Arendt D."/>
            <person name="Savage R."/>
            <person name="Osoegawa K."/>
            <person name="de Jong P."/>
            <person name="Grimwood J."/>
            <person name="Chapman J.A."/>
            <person name="Shapiro H."/>
            <person name="Aerts A."/>
            <person name="Otillar R.P."/>
            <person name="Terry A.Y."/>
            <person name="Boore J.L."/>
            <person name="Grigoriev I.V."/>
            <person name="Lindberg D.R."/>
            <person name="Seaver E.C."/>
            <person name="Weisblat D.A."/>
            <person name="Putnam N.H."/>
            <person name="Rokhsar D.S."/>
        </authorList>
    </citation>
    <scope>NUCLEOTIDE SEQUENCE</scope>
</reference>
<evidence type="ECO:0000256" key="1">
    <source>
        <dbReference type="SAM" id="MobiDB-lite"/>
    </source>
</evidence>